<comment type="caution">
    <text evidence="4">The sequence shown here is derived from an EMBL/GenBank/DDBJ whole genome shotgun (WGS) entry which is preliminary data.</text>
</comment>
<gene>
    <name evidence="4" type="ORF">IAA60_09545</name>
</gene>
<dbReference type="InterPro" id="IPR051158">
    <property type="entry name" value="Metallophosphoesterase_sf"/>
</dbReference>
<evidence type="ECO:0000313" key="4">
    <source>
        <dbReference type="EMBL" id="HIT86127.1"/>
    </source>
</evidence>
<evidence type="ECO:0000259" key="3">
    <source>
        <dbReference type="Pfam" id="PF00149"/>
    </source>
</evidence>
<evidence type="ECO:0000256" key="1">
    <source>
        <dbReference type="ARBA" id="ARBA00022723"/>
    </source>
</evidence>
<dbReference type="GO" id="GO:0046872">
    <property type="term" value="F:metal ion binding"/>
    <property type="evidence" value="ECO:0007669"/>
    <property type="project" value="UniProtKB-KW"/>
</dbReference>
<reference evidence="4" key="2">
    <citation type="journal article" date="2021" name="PeerJ">
        <title>Extensive microbial diversity within the chicken gut microbiome revealed by metagenomics and culture.</title>
        <authorList>
            <person name="Gilroy R."/>
            <person name="Ravi A."/>
            <person name="Getino M."/>
            <person name="Pursley I."/>
            <person name="Horton D.L."/>
            <person name="Alikhan N.F."/>
            <person name="Baker D."/>
            <person name="Gharbi K."/>
            <person name="Hall N."/>
            <person name="Watson M."/>
            <person name="Adriaenssens E.M."/>
            <person name="Foster-Nyarko E."/>
            <person name="Jarju S."/>
            <person name="Secka A."/>
            <person name="Antonio M."/>
            <person name="Oren A."/>
            <person name="Chaudhuri R.R."/>
            <person name="La Ragione R."/>
            <person name="Hildebrand F."/>
            <person name="Pallen M.J."/>
        </authorList>
    </citation>
    <scope>NUCLEOTIDE SEQUENCE</scope>
    <source>
        <strain evidence="4">CHK181-108</strain>
    </source>
</reference>
<accession>A0A9D1H5K3</accession>
<sequence length="278" mass="30961">MKTKTLLKTVAVAGGVLCAAKGLDDRIETTEYKIKSKKTGRGFNGFRIVQVSDYHCDSVPGLIDEIRALKPDIIASTGDLVHDSGSYMPGVRLMERLMKIAPVYSVTGNHDLWRADYHELEKELDALGVKTLHNECEFLTRGGDEIRIAGIDDPFSRDKSSVEEHMENALAKIPRYEGYTVLLFHRANLMDMLKHRGFDLILAGHMHGGQFRLPWGTGVCEPRSSWGSGGRALFPKYFAGMYEGGGTKMIVNRGLGNPMIIPRLFNRPEITVVDFVCD</sequence>
<proteinExistence type="predicted"/>
<name>A0A9D1H5K3_9FIRM</name>
<evidence type="ECO:0000313" key="5">
    <source>
        <dbReference type="Proteomes" id="UP000824165"/>
    </source>
</evidence>
<keyword evidence="2" id="KW-0378">Hydrolase</keyword>
<dbReference type="Gene3D" id="3.60.21.10">
    <property type="match status" value="1"/>
</dbReference>
<dbReference type="GO" id="GO:0009245">
    <property type="term" value="P:lipid A biosynthetic process"/>
    <property type="evidence" value="ECO:0007669"/>
    <property type="project" value="TreeGrafter"/>
</dbReference>
<dbReference type="GO" id="GO:0016020">
    <property type="term" value="C:membrane"/>
    <property type="evidence" value="ECO:0007669"/>
    <property type="project" value="GOC"/>
</dbReference>
<keyword evidence="1" id="KW-0479">Metal-binding</keyword>
<reference evidence="4" key="1">
    <citation type="submission" date="2020-10" db="EMBL/GenBank/DDBJ databases">
        <authorList>
            <person name="Gilroy R."/>
        </authorList>
    </citation>
    <scope>NUCLEOTIDE SEQUENCE</scope>
    <source>
        <strain evidence="4">CHK181-108</strain>
    </source>
</reference>
<dbReference type="PANTHER" id="PTHR31302">
    <property type="entry name" value="TRANSMEMBRANE PROTEIN WITH METALLOPHOSPHOESTERASE DOMAIN-RELATED"/>
    <property type="match status" value="1"/>
</dbReference>
<dbReference type="InterPro" id="IPR029052">
    <property type="entry name" value="Metallo-depent_PP-like"/>
</dbReference>
<dbReference type="Pfam" id="PF00149">
    <property type="entry name" value="Metallophos"/>
    <property type="match status" value="1"/>
</dbReference>
<feature type="domain" description="Calcineurin-like phosphoesterase" evidence="3">
    <location>
        <begin position="46"/>
        <end position="208"/>
    </location>
</feature>
<dbReference type="Proteomes" id="UP000824165">
    <property type="component" value="Unassembled WGS sequence"/>
</dbReference>
<dbReference type="AlphaFoldDB" id="A0A9D1H5K3"/>
<dbReference type="CDD" id="cd07385">
    <property type="entry name" value="MPP_YkuE_C"/>
    <property type="match status" value="1"/>
</dbReference>
<dbReference type="GO" id="GO:0008758">
    <property type="term" value="F:UDP-2,3-diacylglucosamine hydrolase activity"/>
    <property type="evidence" value="ECO:0007669"/>
    <property type="project" value="TreeGrafter"/>
</dbReference>
<dbReference type="PANTHER" id="PTHR31302:SF31">
    <property type="entry name" value="PHOSPHODIESTERASE YAEI"/>
    <property type="match status" value="1"/>
</dbReference>
<dbReference type="InterPro" id="IPR004843">
    <property type="entry name" value="Calcineurin-like_PHP"/>
</dbReference>
<evidence type="ECO:0000256" key="2">
    <source>
        <dbReference type="ARBA" id="ARBA00022801"/>
    </source>
</evidence>
<dbReference type="SUPFAM" id="SSF56300">
    <property type="entry name" value="Metallo-dependent phosphatases"/>
    <property type="match status" value="1"/>
</dbReference>
<dbReference type="EMBL" id="DVLU01000103">
    <property type="protein sequence ID" value="HIT86127.1"/>
    <property type="molecule type" value="Genomic_DNA"/>
</dbReference>
<protein>
    <submittedName>
        <fullName evidence="4">Metallophosphoesterase</fullName>
    </submittedName>
</protein>
<organism evidence="4 5">
    <name type="scientific">Candidatus Ornithomonoglobus intestinigallinarum</name>
    <dbReference type="NCBI Taxonomy" id="2840894"/>
    <lineage>
        <taxon>Bacteria</taxon>
        <taxon>Bacillati</taxon>
        <taxon>Bacillota</taxon>
        <taxon>Clostridia</taxon>
        <taxon>Candidatus Ornithomonoglobus</taxon>
    </lineage>
</organism>